<comment type="caution">
    <text evidence="4">The sequence shown here is derived from an EMBL/GenBank/DDBJ whole genome shotgun (WGS) entry which is preliminary data.</text>
</comment>
<protein>
    <submittedName>
        <fullName evidence="4">Peptidoglycan/LPS O-acetylase OafA/YrhL</fullName>
    </submittedName>
</protein>
<feature type="transmembrane region" description="Helical" evidence="1">
    <location>
        <begin position="226"/>
        <end position="245"/>
    </location>
</feature>
<keyword evidence="1" id="KW-1133">Transmembrane helix</keyword>
<keyword evidence="1" id="KW-0812">Transmembrane</keyword>
<feature type="domain" description="SGNH" evidence="3">
    <location>
        <begin position="445"/>
        <end position="668"/>
    </location>
</feature>
<proteinExistence type="predicted"/>
<reference evidence="4 5" key="1">
    <citation type="submission" date="2019-06" db="EMBL/GenBank/DDBJ databases">
        <title>Sequencing the genomes of 1000 actinobacteria strains.</title>
        <authorList>
            <person name="Klenk H.-P."/>
        </authorList>
    </citation>
    <scope>NUCLEOTIDE SEQUENCE [LARGE SCALE GENOMIC DNA]</scope>
    <source>
        <strain evidence="4 5">DSM 25218</strain>
    </source>
</reference>
<feature type="transmembrane region" description="Helical" evidence="1">
    <location>
        <begin position="251"/>
        <end position="272"/>
    </location>
</feature>
<dbReference type="Pfam" id="PF01757">
    <property type="entry name" value="Acyl_transf_3"/>
    <property type="match status" value="1"/>
</dbReference>
<feature type="transmembrane region" description="Helical" evidence="1">
    <location>
        <begin position="71"/>
        <end position="90"/>
    </location>
</feature>
<dbReference type="OrthoDB" id="3404679at2"/>
<dbReference type="GO" id="GO:0016020">
    <property type="term" value="C:membrane"/>
    <property type="evidence" value="ECO:0007669"/>
    <property type="project" value="TreeGrafter"/>
</dbReference>
<dbReference type="PANTHER" id="PTHR23028">
    <property type="entry name" value="ACETYLTRANSFERASE"/>
    <property type="match status" value="1"/>
</dbReference>
<organism evidence="4 5">
    <name type="scientific">Nocardioides albertanoniae</name>
    <dbReference type="NCBI Taxonomy" id="1175486"/>
    <lineage>
        <taxon>Bacteria</taxon>
        <taxon>Bacillati</taxon>
        <taxon>Actinomycetota</taxon>
        <taxon>Actinomycetes</taxon>
        <taxon>Propionibacteriales</taxon>
        <taxon>Nocardioidaceae</taxon>
        <taxon>Nocardioides</taxon>
    </lineage>
</organism>
<dbReference type="GO" id="GO:0016747">
    <property type="term" value="F:acyltransferase activity, transferring groups other than amino-acyl groups"/>
    <property type="evidence" value="ECO:0007669"/>
    <property type="project" value="InterPro"/>
</dbReference>
<dbReference type="AlphaFoldDB" id="A0A543A1X3"/>
<name>A0A543A1X3_9ACTN</name>
<feature type="transmembrane region" description="Helical" evidence="1">
    <location>
        <begin position="142"/>
        <end position="158"/>
    </location>
</feature>
<dbReference type="GO" id="GO:0009103">
    <property type="term" value="P:lipopolysaccharide biosynthetic process"/>
    <property type="evidence" value="ECO:0007669"/>
    <property type="project" value="TreeGrafter"/>
</dbReference>
<evidence type="ECO:0000313" key="5">
    <source>
        <dbReference type="Proteomes" id="UP000320209"/>
    </source>
</evidence>
<feature type="transmembrane region" description="Helical" evidence="1">
    <location>
        <begin position="30"/>
        <end position="50"/>
    </location>
</feature>
<accession>A0A543A1X3</accession>
<dbReference type="EMBL" id="VFOV01000001">
    <property type="protein sequence ID" value="TQL66591.1"/>
    <property type="molecule type" value="Genomic_DNA"/>
</dbReference>
<feature type="domain" description="Acyltransferase 3" evidence="2">
    <location>
        <begin position="5"/>
        <end position="334"/>
    </location>
</feature>
<dbReference type="InterPro" id="IPR002656">
    <property type="entry name" value="Acyl_transf_3_dom"/>
</dbReference>
<feature type="transmembrane region" description="Helical" evidence="1">
    <location>
        <begin position="317"/>
        <end position="334"/>
    </location>
</feature>
<feature type="transmembrane region" description="Helical" evidence="1">
    <location>
        <begin position="293"/>
        <end position="311"/>
    </location>
</feature>
<evidence type="ECO:0000256" key="1">
    <source>
        <dbReference type="SAM" id="Phobius"/>
    </source>
</evidence>
<feature type="transmembrane region" description="Helical" evidence="1">
    <location>
        <begin position="170"/>
        <end position="189"/>
    </location>
</feature>
<sequence>MIRTEIQALRAFAVCAVVLFHLWPNRLPGGYIGVDVFFVISGFLITSHLLRSQEKGTLGLADFWARRARRLLPAAYLVLVVTAIGTLLWVPKVQWQTFFLEIGAAGIYVENWELARNSVDYLAAQHAASPVQHYWTLSGEEQFYLIWPLLVLLAGWIATRSGANRRRTTAIVLGVVTAVSLVFALWWTVVSPETAYFITPARAWEFGLGAMLAFVPVLAGRDHLRAAVSWASLGVLTASCFLMGAETPMPGFAAVVVCVASAALIWAGHPEVAWSPTRIGDLRPLQWLGEISYSLYLWHWPLIILVPYALGVDHLGLVERLLIGVVSVLLAWATKVWVEDPVRTHRKLVHHPGRSLVATGVAAVLLVGASGTGWGVVEKQNREDAALAASITDDAPRCFGAASRAPGAKDCPNPELDDVLIPTAAGVREDWPDYPGCDEQLLKRPLKGCAIGEKKPGRPHIAVIGDSHSRVLMASLETLADKGMLSAELFWGSGCSWTAGEPYVKTTEFKDQCRSLKDDLDTKLKKDAKDYDVVMTTAWSKLITGPKKERVKAVKDAWKPVLKQGVPVVAMRDNPTSGETREDQPACVEEAGVARANEECSLDRKKSYDSIFDPFGPAVKQSKGAYFIDNTDFFCDETKCPAVIGGVNVYRDRDHISITYAETLAPYIWRHLKDFGVVKGR</sequence>
<dbReference type="PANTHER" id="PTHR23028:SF53">
    <property type="entry name" value="ACYL_TRANSF_3 DOMAIN-CONTAINING PROTEIN"/>
    <property type="match status" value="1"/>
</dbReference>
<dbReference type="InterPro" id="IPR043968">
    <property type="entry name" value="SGNH"/>
</dbReference>
<gene>
    <name evidence="4" type="ORF">FB381_0454</name>
</gene>
<keyword evidence="5" id="KW-1185">Reference proteome</keyword>
<evidence type="ECO:0000259" key="2">
    <source>
        <dbReference type="Pfam" id="PF01757"/>
    </source>
</evidence>
<dbReference type="Pfam" id="PF19040">
    <property type="entry name" value="SGNH"/>
    <property type="match status" value="1"/>
</dbReference>
<dbReference type="InterPro" id="IPR050879">
    <property type="entry name" value="Acyltransferase_3"/>
</dbReference>
<keyword evidence="1" id="KW-0472">Membrane</keyword>
<evidence type="ECO:0000313" key="4">
    <source>
        <dbReference type="EMBL" id="TQL66591.1"/>
    </source>
</evidence>
<dbReference type="Proteomes" id="UP000320209">
    <property type="component" value="Unassembled WGS sequence"/>
</dbReference>
<feature type="transmembrane region" description="Helical" evidence="1">
    <location>
        <begin position="201"/>
        <end position="219"/>
    </location>
</feature>
<evidence type="ECO:0000259" key="3">
    <source>
        <dbReference type="Pfam" id="PF19040"/>
    </source>
</evidence>
<feature type="transmembrane region" description="Helical" evidence="1">
    <location>
        <begin position="7"/>
        <end position="24"/>
    </location>
</feature>
<feature type="transmembrane region" description="Helical" evidence="1">
    <location>
        <begin position="355"/>
        <end position="377"/>
    </location>
</feature>
<dbReference type="RefSeq" id="WP_141778784.1">
    <property type="nucleotide sequence ID" value="NZ_VFOV01000001.1"/>
</dbReference>